<dbReference type="Pfam" id="PF09919">
    <property type="entry name" value="DUF2149"/>
    <property type="match status" value="1"/>
</dbReference>
<reference evidence="2 3" key="1">
    <citation type="submission" date="2016-11" db="EMBL/GenBank/DDBJ databases">
        <authorList>
            <person name="Jaros S."/>
            <person name="Januszkiewicz K."/>
            <person name="Wedrychowicz H."/>
        </authorList>
    </citation>
    <scope>NUCLEOTIDE SEQUENCE [LARGE SCALE GENOMIC DNA]</scope>
    <source>
        <strain evidence="2 3">CGMCC 1.10190</strain>
    </source>
</reference>
<sequence>MRRRLRFARPRPEVSRHDDPLAGVANLFDASLAFIVAMALALFSVLGSTDMLSADADWTLARTTPEGELEVVSKHQQEIKVERVSDRKLSGQGQRLGTAYRLPDGQVVYVPEEEGRKP</sequence>
<gene>
    <name evidence="2" type="ORF">SAMN04488135_10571</name>
</gene>
<dbReference type="RefSeq" id="WP_073103186.1">
    <property type="nucleotide sequence ID" value="NZ_FQXE01000005.1"/>
</dbReference>
<dbReference type="AlphaFoldDB" id="A0A1M5W3D6"/>
<evidence type="ECO:0000313" key="2">
    <source>
        <dbReference type="EMBL" id="SHH81987.1"/>
    </source>
</evidence>
<evidence type="ECO:0000313" key="3">
    <source>
        <dbReference type="Proteomes" id="UP000184226"/>
    </source>
</evidence>
<keyword evidence="1" id="KW-0472">Membrane</keyword>
<keyword evidence="1" id="KW-1133">Transmembrane helix</keyword>
<dbReference type="InterPro" id="IPR018676">
    <property type="entry name" value="DUF2149"/>
</dbReference>
<accession>A0A1M5W3D6</accession>
<keyword evidence="3" id="KW-1185">Reference proteome</keyword>
<feature type="transmembrane region" description="Helical" evidence="1">
    <location>
        <begin position="21"/>
        <end position="46"/>
    </location>
</feature>
<evidence type="ECO:0008006" key="4">
    <source>
        <dbReference type="Google" id="ProtNLM"/>
    </source>
</evidence>
<name>A0A1M5W3D6_9BURK</name>
<evidence type="ECO:0000256" key="1">
    <source>
        <dbReference type="SAM" id="Phobius"/>
    </source>
</evidence>
<organism evidence="2 3">
    <name type="scientific">Pollutimonas bauzanensis</name>
    <dbReference type="NCBI Taxonomy" id="658167"/>
    <lineage>
        <taxon>Bacteria</taxon>
        <taxon>Pseudomonadati</taxon>
        <taxon>Pseudomonadota</taxon>
        <taxon>Betaproteobacteria</taxon>
        <taxon>Burkholderiales</taxon>
        <taxon>Alcaligenaceae</taxon>
        <taxon>Pollutimonas</taxon>
    </lineage>
</organism>
<proteinExistence type="predicted"/>
<dbReference type="EMBL" id="FQXE01000005">
    <property type="protein sequence ID" value="SHH81987.1"/>
    <property type="molecule type" value="Genomic_DNA"/>
</dbReference>
<dbReference type="Proteomes" id="UP000184226">
    <property type="component" value="Unassembled WGS sequence"/>
</dbReference>
<protein>
    <recommendedName>
        <fullName evidence="4">DUF2149 domain-containing protein</fullName>
    </recommendedName>
</protein>
<dbReference type="OrthoDB" id="199365at2"/>
<dbReference type="STRING" id="658167.SAMN04488135_10571"/>
<keyword evidence="1" id="KW-0812">Transmembrane</keyword>